<evidence type="ECO:0000313" key="2">
    <source>
        <dbReference type="Proteomes" id="UP001148662"/>
    </source>
</evidence>
<name>A0ACC1SFZ3_9APHY</name>
<sequence>MATPYLCSAALNVIFRDVHLALEAAALAVGASRVSFRIQPCPAPHHSTFGIATSQLRRAIPTLPTTSSSTAKTWAPDMAATPATPRRRARAGTIQRAAPQTPFDGRASGSSTPPDHYKSPTMERAFSTESRGLWNDIKTLRWAVVPSSALKLLLIPIVLWAAWESFRPVIGKDIPNPFAPLIFISHRVPTSSPEDPRYQKGYSDLLFIAYYVVVWSFFRQVITLHLCRPLARAVGIRKEDKIDRFGEQVYAIVYFGFNGLWGVRIMSQLPTWWYQTKYFWIDYPHWQMIPELKRYYLMQIAYWCQQSLVVILDLEKPRKDYWEIAVHHVVTLWLVGWSYLINLTLIGNAVYVSMDFPDMFLALSRIFNYMQWNRTKMTVYTAFIMIWTYFRHYQNWRILWSCLYEFHLMPDYAKEWSPKDGWWMVWWMQYQVFTPIFLLQCIQLFWYFLIWRIAYRALFHTGVDQGDVLSDNEEELEDEVERKDK</sequence>
<dbReference type="EMBL" id="JANHOG010001341">
    <property type="protein sequence ID" value="KAJ3538716.1"/>
    <property type="molecule type" value="Genomic_DNA"/>
</dbReference>
<accession>A0ACC1SFZ3</accession>
<proteinExistence type="predicted"/>
<protein>
    <submittedName>
        <fullName evidence="1">Uncharacterized protein</fullName>
    </submittedName>
</protein>
<reference evidence="1" key="1">
    <citation type="submission" date="2022-07" db="EMBL/GenBank/DDBJ databases">
        <title>Genome Sequence of Phlebia brevispora.</title>
        <authorList>
            <person name="Buettner E."/>
        </authorList>
    </citation>
    <scope>NUCLEOTIDE SEQUENCE</scope>
    <source>
        <strain evidence="1">MPL23</strain>
    </source>
</reference>
<gene>
    <name evidence="1" type="ORF">NM688_g6479</name>
</gene>
<organism evidence="1 2">
    <name type="scientific">Phlebia brevispora</name>
    <dbReference type="NCBI Taxonomy" id="194682"/>
    <lineage>
        <taxon>Eukaryota</taxon>
        <taxon>Fungi</taxon>
        <taxon>Dikarya</taxon>
        <taxon>Basidiomycota</taxon>
        <taxon>Agaricomycotina</taxon>
        <taxon>Agaricomycetes</taxon>
        <taxon>Polyporales</taxon>
        <taxon>Meruliaceae</taxon>
        <taxon>Phlebia</taxon>
    </lineage>
</organism>
<comment type="caution">
    <text evidence="1">The sequence shown here is derived from an EMBL/GenBank/DDBJ whole genome shotgun (WGS) entry which is preliminary data.</text>
</comment>
<dbReference type="Proteomes" id="UP001148662">
    <property type="component" value="Unassembled WGS sequence"/>
</dbReference>
<keyword evidence="2" id="KW-1185">Reference proteome</keyword>
<evidence type="ECO:0000313" key="1">
    <source>
        <dbReference type="EMBL" id="KAJ3538716.1"/>
    </source>
</evidence>